<comment type="caution">
    <text evidence="2">The sequence shown here is derived from an EMBL/GenBank/DDBJ whole genome shotgun (WGS) entry which is preliminary data.</text>
</comment>
<evidence type="ECO:0000256" key="1">
    <source>
        <dbReference type="SAM" id="SignalP"/>
    </source>
</evidence>
<gene>
    <name evidence="3" type="ORF">DW916_17095</name>
    <name evidence="2" type="ORF">DWV60_05345</name>
</gene>
<dbReference type="EMBL" id="QSAQ01000010">
    <property type="protein sequence ID" value="RGW69105.1"/>
    <property type="molecule type" value="Genomic_DNA"/>
</dbReference>
<feature type="chain" id="PRO_5043279069" description="Lipoprotein" evidence="1">
    <location>
        <begin position="26"/>
        <end position="172"/>
    </location>
</feature>
<evidence type="ECO:0000313" key="2">
    <source>
        <dbReference type="EMBL" id="RGW69105.1"/>
    </source>
</evidence>
<sequence>MTSLMRHSFITALAVCLVVSFTACGNKQTKDAETVDSTAIKDTIVSEKVEPQVDSTKIFSDTVAQRGKMVYKVTRQVEDDIVYDDERDLDKSTFTESLRITFKNNGKVSIKETLQDDATWSGEWEANGYDITVYANDLVLRGTVSKDYKTLELSSESISKVSWTGSRKLKLQ</sequence>
<dbReference type="Proteomes" id="UP000284990">
    <property type="component" value="Unassembled WGS sequence"/>
</dbReference>
<dbReference type="PROSITE" id="PS51257">
    <property type="entry name" value="PROKAR_LIPOPROTEIN"/>
    <property type="match status" value="1"/>
</dbReference>
<dbReference type="AlphaFoldDB" id="A0AA92U4J6"/>
<proteinExistence type="predicted"/>
<evidence type="ECO:0000313" key="5">
    <source>
        <dbReference type="Proteomes" id="UP000286077"/>
    </source>
</evidence>
<organism evidence="2 5">
    <name type="scientific">Segatella copri</name>
    <dbReference type="NCBI Taxonomy" id="165179"/>
    <lineage>
        <taxon>Bacteria</taxon>
        <taxon>Pseudomonadati</taxon>
        <taxon>Bacteroidota</taxon>
        <taxon>Bacteroidia</taxon>
        <taxon>Bacteroidales</taxon>
        <taxon>Prevotellaceae</taxon>
        <taxon>Segatella</taxon>
    </lineage>
</organism>
<accession>A0AA92U4J6</accession>
<protein>
    <recommendedName>
        <fullName evidence="6">Lipoprotein</fullName>
    </recommendedName>
</protein>
<dbReference type="Proteomes" id="UP000286077">
    <property type="component" value="Unassembled WGS sequence"/>
</dbReference>
<evidence type="ECO:0000313" key="3">
    <source>
        <dbReference type="EMBL" id="RHA81239.1"/>
    </source>
</evidence>
<evidence type="ECO:0000313" key="4">
    <source>
        <dbReference type="Proteomes" id="UP000284990"/>
    </source>
</evidence>
<name>A0AA92U4J6_9BACT</name>
<evidence type="ECO:0008006" key="6">
    <source>
        <dbReference type="Google" id="ProtNLM"/>
    </source>
</evidence>
<dbReference type="EMBL" id="QSFW01000076">
    <property type="protein sequence ID" value="RHA81239.1"/>
    <property type="molecule type" value="Genomic_DNA"/>
</dbReference>
<feature type="signal peptide" evidence="1">
    <location>
        <begin position="1"/>
        <end position="25"/>
    </location>
</feature>
<keyword evidence="1" id="KW-0732">Signal</keyword>
<reference evidence="4 5" key="1">
    <citation type="submission" date="2018-08" db="EMBL/GenBank/DDBJ databases">
        <title>A genome reference for cultivated species of the human gut microbiota.</title>
        <authorList>
            <person name="Zou Y."/>
            <person name="Xue W."/>
            <person name="Luo G."/>
        </authorList>
    </citation>
    <scope>NUCLEOTIDE SEQUENCE [LARGE SCALE GENOMIC DNA]</scope>
    <source>
        <strain evidence="2 5">AF11-14</strain>
        <strain evidence="3 4">AM42-23AC</strain>
    </source>
</reference>